<gene>
    <name evidence="6" type="ORF">GNZ13_43505</name>
</gene>
<dbReference type="GO" id="GO:0003700">
    <property type="term" value="F:DNA-binding transcription factor activity"/>
    <property type="evidence" value="ECO:0007669"/>
    <property type="project" value="InterPro"/>
</dbReference>
<keyword evidence="7" id="KW-1185">Reference proteome</keyword>
<evidence type="ECO:0000256" key="4">
    <source>
        <dbReference type="ARBA" id="ARBA00023163"/>
    </source>
</evidence>
<dbReference type="SUPFAM" id="SSF46785">
    <property type="entry name" value="Winged helix' DNA-binding domain"/>
    <property type="match status" value="1"/>
</dbReference>
<dbReference type="Proteomes" id="UP000655523">
    <property type="component" value="Unassembled WGS sequence"/>
</dbReference>
<organism evidence="6 7">
    <name type="scientific">Paraburkholderia elongata</name>
    <dbReference type="NCBI Taxonomy" id="2675747"/>
    <lineage>
        <taxon>Bacteria</taxon>
        <taxon>Pseudomonadati</taxon>
        <taxon>Pseudomonadota</taxon>
        <taxon>Betaproteobacteria</taxon>
        <taxon>Burkholderiales</taxon>
        <taxon>Burkholderiaceae</taxon>
        <taxon>Paraburkholderia</taxon>
    </lineage>
</organism>
<dbReference type="InterPro" id="IPR050950">
    <property type="entry name" value="HTH-type_LysR_regulators"/>
</dbReference>
<dbReference type="RefSeq" id="WP_172176693.1">
    <property type="nucleotide sequence ID" value="NZ_WOEZ01000260.1"/>
</dbReference>
<evidence type="ECO:0000256" key="3">
    <source>
        <dbReference type="ARBA" id="ARBA00023125"/>
    </source>
</evidence>
<dbReference type="InterPro" id="IPR005119">
    <property type="entry name" value="LysR_subst-bd"/>
</dbReference>
<proteinExistence type="inferred from homology"/>
<protein>
    <submittedName>
        <fullName evidence="6">LysR family transcriptional regulator</fullName>
    </submittedName>
</protein>
<evidence type="ECO:0000313" key="6">
    <source>
        <dbReference type="EMBL" id="NPT61224.1"/>
    </source>
</evidence>
<dbReference type="Gene3D" id="3.40.190.10">
    <property type="entry name" value="Periplasmic binding protein-like II"/>
    <property type="match status" value="2"/>
</dbReference>
<dbReference type="InterPro" id="IPR036388">
    <property type="entry name" value="WH-like_DNA-bd_sf"/>
</dbReference>
<dbReference type="PROSITE" id="PS50931">
    <property type="entry name" value="HTH_LYSR"/>
    <property type="match status" value="1"/>
</dbReference>
<comment type="caution">
    <text evidence="6">The sequence shown here is derived from an EMBL/GenBank/DDBJ whole genome shotgun (WGS) entry which is preliminary data.</text>
</comment>
<dbReference type="Pfam" id="PF00126">
    <property type="entry name" value="HTH_1"/>
    <property type="match status" value="1"/>
</dbReference>
<evidence type="ECO:0000259" key="5">
    <source>
        <dbReference type="PROSITE" id="PS50931"/>
    </source>
</evidence>
<dbReference type="GO" id="GO:0003677">
    <property type="term" value="F:DNA binding"/>
    <property type="evidence" value="ECO:0007669"/>
    <property type="project" value="UniProtKB-KW"/>
</dbReference>
<dbReference type="PRINTS" id="PR00039">
    <property type="entry name" value="HTHLYSR"/>
</dbReference>
<dbReference type="AlphaFoldDB" id="A0A972NZ80"/>
<keyword evidence="3" id="KW-0238">DNA-binding</keyword>
<comment type="similarity">
    <text evidence="1">Belongs to the LysR transcriptional regulatory family.</text>
</comment>
<accession>A0A972NZ80</accession>
<dbReference type="GO" id="GO:0005829">
    <property type="term" value="C:cytosol"/>
    <property type="evidence" value="ECO:0007669"/>
    <property type="project" value="TreeGrafter"/>
</dbReference>
<keyword evidence="4" id="KW-0804">Transcription</keyword>
<dbReference type="Gene3D" id="1.10.10.10">
    <property type="entry name" value="Winged helix-like DNA-binding domain superfamily/Winged helix DNA-binding domain"/>
    <property type="match status" value="1"/>
</dbReference>
<dbReference type="PANTHER" id="PTHR30419">
    <property type="entry name" value="HTH-TYPE TRANSCRIPTIONAL REGULATOR YBHD"/>
    <property type="match status" value="1"/>
</dbReference>
<feature type="domain" description="HTH lysR-type" evidence="5">
    <location>
        <begin position="1"/>
        <end position="59"/>
    </location>
</feature>
<reference evidence="6 7" key="1">
    <citation type="submission" date="2019-11" db="EMBL/GenBank/DDBJ databases">
        <title>Metabolism of dissolved organic matter in forest soils.</title>
        <authorList>
            <person name="Cyle K.T."/>
            <person name="Wilhelm R.C."/>
            <person name="Martinez C.E."/>
        </authorList>
    </citation>
    <scope>NUCLEOTIDE SEQUENCE [LARGE SCALE GENOMIC DNA]</scope>
    <source>
        <strain evidence="6 7">5N</strain>
    </source>
</reference>
<dbReference type="EMBL" id="WOEZ01000260">
    <property type="protein sequence ID" value="NPT61224.1"/>
    <property type="molecule type" value="Genomic_DNA"/>
</dbReference>
<evidence type="ECO:0000313" key="7">
    <source>
        <dbReference type="Proteomes" id="UP000655523"/>
    </source>
</evidence>
<keyword evidence="2" id="KW-0805">Transcription regulation</keyword>
<dbReference type="InterPro" id="IPR036390">
    <property type="entry name" value="WH_DNA-bd_sf"/>
</dbReference>
<dbReference type="InterPro" id="IPR000847">
    <property type="entry name" value="LysR_HTH_N"/>
</dbReference>
<sequence length="329" mass="35208">MNIQQCRYLVAVEGHSCNLTEAAKSLFTSQPGISKQLKLLEDEVGATLLLRRRNRIVGLTPAGEVAVTIAKRILREVERLRLLGRDFSESPSGTLTVAATHVQARYVLLPLVGKFKQAFPEVDLRLMQCNPDQVASLVSSGVADFGVSISPAASPTTDLVRLPCYQTGRFIITPKGHDLTKLSRVTLNDLAKYPLISLDSSFSAGVSVLSVMQAAGLSPKVVMSATDAGVIKAYVEAGLGVATIPSIAFDSAGDRELAGIDAQHLFPPSVVSIWIHRDAFVSHNTQALIQMIAPQWDAAAIDTALQGGPEEGEMAVADVSKHFRVPNTL</sequence>
<name>A0A972NZ80_9BURK</name>
<evidence type="ECO:0000256" key="1">
    <source>
        <dbReference type="ARBA" id="ARBA00009437"/>
    </source>
</evidence>
<dbReference type="Pfam" id="PF03466">
    <property type="entry name" value="LysR_substrate"/>
    <property type="match status" value="1"/>
</dbReference>
<evidence type="ECO:0000256" key="2">
    <source>
        <dbReference type="ARBA" id="ARBA00023015"/>
    </source>
</evidence>
<dbReference type="SUPFAM" id="SSF53850">
    <property type="entry name" value="Periplasmic binding protein-like II"/>
    <property type="match status" value="1"/>
</dbReference>